<proteinExistence type="predicted"/>
<reference evidence="3" key="2">
    <citation type="submission" date="2020-10" db="UniProtKB">
        <authorList>
            <consortium name="WormBaseParasite"/>
        </authorList>
    </citation>
    <scope>IDENTIFICATION</scope>
</reference>
<reference evidence="2" key="1">
    <citation type="journal article" date="2013" name="Genetics">
        <title>The draft genome and transcriptome of Panagrellus redivivus are shaped by the harsh demands of a free-living lifestyle.</title>
        <authorList>
            <person name="Srinivasan J."/>
            <person name="Dillman A.R."/>
            <person name="Macchietto M.G."/>
            <person name="Heikkinen L."/>
            <person name="Lakso M."/>
            <person name="Fracchia K.M."/>
            <person name="Antoshechkin I."/>
            <person name="Mortazavi A."/>
            <person name="Wong G."/>
            <person name="Sternberg P.W."/>
        </authorList>
    </citation>
    <scope>NUCLEOTIDE SEQUENCE [LARGE SCALE GENOMIC DNA]</scope>
    <source>
        <strain evidence="2">MT8872</strain>
    </source>
</reference>
<accession>A0A7E4ZUJ6</accession>
<keyword evidence="1" id="KW-0472">Membrane</keyword>
<dbReference type="WBParaSite" id="Pan_g18156.t1">
    <property type="protein sequence ID" value="Pan_g18156.t1"/>
    <property type="gene ID" value="Pan_g18156"/>
</dbReference>
<keyword evidence="2" id="KW-1185">Reference proteome</keyword>
<organism evidence="2 3">
    <name type="scientific">Panagrellus redivivus</name>
    <name type="common">Microworm</name>
    <dbReference type="NCBI Taxonomy" id="6233"/>
    <lineage>
        <taxon>Eukaryota</taxon>
        <taxon>Metazoa</taxon>
        <taxon>Ecdysozoa</taxon>
        <taxon>Nematoda</taxon>
        <taxon>Chromadorea</taxon>
        <taxon>Rhabditida</taxon>
        <taxon>Tylenchina</taxon>
        <taxon>Panagrolaimomorpha</taxon>
        <taxon>Panagrolaimoidea</taxon>
        <taxon>Panagrolaimidae</taxon>
        <taxon>Panagrellus</taxon>
    </lineage>
</organism>
<feature type="transmembrane region" description="Helical" evidence="1">
    <location>
        <begin position="20"/>
        <end position="42"/>
    </location>
</feature>
<evidence type="ECO:0000256" key="1">
    <source>
        <dbReference type="SAM" id="Phobius"/>
    </source>
</evidence>
<dbReference type="AlphaFoldDB" id="A0A7E4ZUJ6"/>
<sequence>MACKTPQNITKAKFVLQGSYIVFILIIALVQRRTPVLLLLFAPESGRKEAMTVSSQNGRCPLWAETYPMLDFNGRVHMHSPITYYSFKS</sequence>
<protein>
    <submittedName>
        <fullName evidence="3">C2 domain-containing protein</fullName>
    </submittedName>
</protein>
<evidence type="ECO:0000313" key="3">
    <source>
        <dbReference type="WBParaSite" id="Pan_g18156.t1"/>
    </source>
</evidence>
<keyword evidence="1" id="KW-1133">Transmembrane helix</keyword>
<name>A0A7E4ZUJ6_PANRE</name>
<keyword evidence="1" id="KW-0812">Transmembrane</keyword>
<dbReference type="Proteomes" id="UP000492821">
    <property type="component" value="Unassembled WGS sequence"/>
</dbReference>
<evidence type="ECO:0000313" key="2">
    <source>
        <dbReference type="Proteomes" id="UP000492821"/>
    </source>
</evidence>